<comment type="caution">
    <text evidence="1">The sequence shown here is derived from an EMBL/GenBank/DDBJ whole genome shotgun (WGS) entry which is preliminary data.</text>
</comment>
<gene>
    <name evidence="1" type="ORF">P3T76_011879</name>
</gene>
<evidence type="ECO:0000313" key="2">
    <source>
        <dbReference type="Proteomes" id="UP001259832"/>
    </source>
</evidence>
<organism evidence="1 2">
    <name type="scientific">Phytophthora citrophthora</name>
    <dbReference type="NCBI Taxonomy" id="4793"/>
    <lineage>
        <taxon>Eukaryota</taxon>
        <taxon>Sar</taxon>
        <taxon>Stramenopiles</taxon>
        <taxon>Oomycota</taxon>
        <taxon>Peronosporomycetes</taxon>
        <taxon>Peronosporales</taxon>
        <taxon>Peronosporaceae</taxon>
        <taxon>Phytophthora</taxon>
    </lineage>
</organism>
<dbReference type="Proteomes" id="UP001259832">
    <property type="component" value="Unassembled WGS sequence"/>
</dbReference>
<name>A0AAD9LES0_9STRA</name>
<dbReference type="AlphaFoldDB" id="A0AAD9LES0"/>
<protein>
    <submittedName>
        <fullName evidence="1">Uncharacterized protein</fullName>
    </submittedName>
</protein>
<evidence type="ECO:0000313" key="1">
    <source>
        <dbReference type="EMBL" id="KAK1933665.1"/>
    </source>
</evidence>
<reference evidence="1" key="1">
    <citation type="submission" date="2023-08" db="EMBL/GenBank/DDBJ databases">
        <title>Reference Genome Resource for the Citrus Pathogen Phytophthora citrophthora.</title>
        <authorList>
            <person name="Moller H."/>
            <person name="Coetzee B."/>
            <person name="Rose L.J."/>
            <person name="Van Niekerk J.M."/>
        </authorList>
    </citation>
    <scope>NUCLEOTIDE SEQUENCE</scope>
    <source>
        <strain evidence="1">STE-U-9442</strain>
    </source>
</reference>
<dbReference type="EMBL" id="JASMQC010000028">
    <property type="protein sequence ID" value="KAK1933665.1"/>
    <property type="molecule type" value="Genomic_DNA"/>
</dbReference>
<keyword evidence="2" id="KW-1185">Reference proteome</keyword>
<sequence length="615" mass="68964">MWNATLYVLNNHRFPKWLYSYDSSVTRTQREMTHHLVVYVCQITGSRSQQGEEIDALVLARHESPAFSLISYRRSGNNASDAGCDLPAVRVSSGNQFTAVAVDTPSPSEDMEIDSYVLTSTAAQRRRIDTKQFQWTEAKAEATVVQQEKTVKVDEFFWQQEAETREPGFREKAQHLLILWRFLQHISLRDLHLSSSSVATYIHPHWLRAAAALRGPPAHFPSQLESILASFLSNVFENESESEPSPYTDRDQATIRTAGSLFLSAVASRSIQYYLRQAYQLQRGAMDINSMRKRFISLVRGLYDSLNDMLGACGQMPSLETLMDDILSVIYGQTSFRVLRDEVSSFLLDRETPSSLFQELNEAFRVFMAQSQESNVVQLRQRKQLLTDKTLHNTWSRRWLLDPGSVHLIALDSFSKRDARQDSSLVAMAQLVQEFGCVDITVNQGEAICMSLQAALTLAGGMAAPMELVLDGRMRTFRVLPSGRSSVVATANGWSVGDYEASLSEDGNCLSVHFFAVIEESPRVNRSAGRESLETKIRRVTISLTLEQASQQEVGGSDCFIIVHGTVYGSTFSRSDGLGRVKPKLGTMTSGDRSAVWNELKWEPLFEVQVGYVAL</sequence>
<proteinExistence type="predicted"/>
<accession>A0AAD9LES0</accession>